<dbReference type="AlphaFoldDB" id="A0A0M9CFD4"/>
<gene>
    <name evidence="4" type="ORF">I602_375</name>
    <name evidence="5" type="ORF">SAMN05444353_1410</name>
</gene>
<dbReference type="Gene3D" id="2.60.120.200">
    <property type="match status" value="1"/>
</dbReference>
<evidence type="ECO:0000256" key="2">
    <source>
        <dbReference type="SAM" id="SignalP"/>
    </source>
</evidence>
<feature type="chain" id="PRO_5005832968" evidence="2">
    <location>
        <begin position="21"/>
        <end position="354"/>
    </location>
</feature>
<dbReference type="RefSeq" id="WP_053973078.1">
    <property type="nucleotide sequence ID" value="NZ_FNUE01000001.1"/>
</dbReference>
<dbReference type="PATRIC" id="fig|1300348.6.peg.375"/>
<evidence type="ECO:0000313" key="5">
    <source>
        <dbReference type="EMBL" id="SEE25431.1"/>
    </source>
</evidence>
<dbReference type="STRING" id="1300348.I602_375"/>
<evidence type="ECO:0000256" key="1">
    <source>
        <dbReference type="ARBA" id="ARBA00022729"/>
    </source>
</evidence>
<evidence type="ECO:0000313" key="6">
    <source>
        <dbReference type="Proteomes" id="UP000037716"/>
    </source>
</evidence>
<organism evidence="4 6">
    <name type="scientific">Polaribacter dokdonensis DSW-5</name>
    <dbReference type="NCBI Taxonomy" id="1300348"/>
    <lineage>
        <taxon>Bacteria</taxon>
        <taxon>Pseudomonadati</taxon>
        <taxon>Bacteroidota</taxon>
        <taxon>Flavobacteriia</taxon>
        <taxon>Flavobacteriales</taxon>
        <taxon>Flavobacteriaceae</taxon>
    </lineage>
</organism>
<keyword evidence="1 2" id="KW-0732">Signal</keyword>
<proteinExistence type="predicted"/>
<reference evidence="5 7" key="2">
    <citation type="submission" date="2016-10" db="EMBL/GenBank/DDBJ databases">
        <authorList>
            <person name="Varghese N."/>
            <person name="Submissions S."/>
        </authorList>
    </citation>
    <scope>NUCLEOTIDE SEQUENCE [LARGE SCALE GENOMIC DNA]</scope>
    <source>
        <strain evidence="5 7">DSW-5</strain>
    </source>
</reference>
<name>A0A0M9CFD4_9FLAO</name>
<dbReference type="OrthoDB" id="624837at2"/>
<reference evidence="4 6" key="1">
    <citation type="submission" date="2015-07" db="EMBL/GenBank/DDBJ databases">
        <title>Genome of Polaribacter dokdonenesis DSW-5, isolated from seawater off Dokdo in Korea.</title>
        <authorList>
            <person name="Yoon K."/>
            <person name="Song J.Y."/>
            <person name="Kim J.F."/>
        </authorList>
    </citation>
    <scope>NUCLEOTIDE SEQUENCE [LARGE SCALE GENOMIC DNA]</scope>
    <source>
        <strain evidence="4 6">DSW-5</strain>
    </source>
</reference>
<evidence type="ECO:0000313" key="4">
    <source>
        <dbReference type="EMBL" id="KOY50815.1"/>
    </source>
</evidence>
<comment type="caution">
    <text evidence="4">The sequence shown here is derived from an EMBL/GenBank/DDBJ whole genome shotgun (WGS) entry which is preliminary data.</text>
</comment>
<evidence type="ECO:0000313" key="7">
    <source>
        <dbReference type="Proteomes" id="UP000183071"/>
    </source>
</evidence>
<dbReference type="InterPro" id="IPR026444">
    <property type="entry name" value="Secre_tail"/>
</dbReference>
<sequence length="354" mass="40169">MIRILVSVFAFLLFSSNTKAQVVLSADGSGNTYELINSVLAPNYNVVEVPDCVHTSFGRHIDEVFDTDLNKNVFRFFTHASEDNDRCKTFDRQRTEIKSYDKSPDNLLGLEGERVIYKWKMKLSADFQVSPNFTHLHQIKSVGGSFASIPMFTLTGRKATPDRLELRHTSTNDQNTIKTADLDLLRGNWVSITVDLTYGTNSNYEIEIRNIATDAVILYYQNSNLDNWQAGAEFARPKWGIYRSINNVQDLKDEAVLFADFSIEETASLSIDNYATEKQKITIYPNPIANKIQIKASNIDFDAFTIFSLLGKKIKEQNNFSKKSIDVSSLNKGSYFIVFKNEGEIVSRNTILIE</sequence>
<feature type="signal peptide" evidence="2">
    <location>
        <begin position="1"/>
        <end position="20"/>
    </location>
</feature>
<dbReference type="Pfam" id="PF18962">
    <property type="entry name" value="Por_Secre_tail"/>
    <property type="match status" value="1"/>
</dbReference>
<dbReference type="Proteomes" id="UP000183071">
    <property type="component" value="Unassembled WGS sequence"/>
</dbReference>
<accession>A0A0M9CFD4</accession>
<dbReference type="EMBL" id="LGBR01000001">
    <property type="protein sequence ID" value="KOY50815.1"/>
    <property type="molecule type" value="Genomic_DNA"/>
</dbReference>
<feature type="domain" description="Secretion system C-terminal sorting" evidence="3">
    <location>
        <begin position="283"/>
        <end position="348"/>
    </location>
</feature>
<protein>
    <submittedName>
        <fullName evidence="4">Fibronectin type III domain protein</fullName>
    </submittedName>
    <submittedName>
        <fullName evidence="5">Por secretion system C-terminal sorting domain-containing protein</fullName>
    </submittedName>
</protein>
<dbReference type="EMBL" id="FNUE01000001">
    <property type="protein sequence ID" value="SEE25431.1"/>
    <property type="molecule type" value="Genomic_DNA"/>
</dbReference>
<keyword evidence="7" id="KW-1185">Reference proteome</keyword>
<dbReference type="NCBIfam" id="TIGR04183">
    <property type="entry name" value="Por_Secre_tail"/>
    <property type="match status" value="1"/>
</dbReference>
<dbReference type="Proteomes" id="UP000037716">
    <property type="component" value="Unassembled WGS sequence"/>
</dbReference>
<evidence type="ECO:0000259" key="3">
    <source>
        <dbReference type="Pfam" id="PF18962"/>
    </source>
</evidence>